<dbReference type="EMBL" id="CP016023">
    <property type="protein sequence ID" value="ANJ75004.1"/>
    <property type="molecule type" value="Genomic_DNA"/>
</dbReference>
<reference evidence="2" key="1">
    <citation type="submission" date="2016-06" db="EMBL/GenBank/DDBJ databases">
        <authorList>
            <person name="Xu Y."/>
            <person name="Nagy A."/>
            <person name="Yan X."/>
            <person name="Kim S.W."/>
            <person name="Haley B."/>
            <person name="Liu N.T."/>
            <person name="Nou X."/>
        </authorList>
    </citation>
    <scope>NUCLEOTIDE SEQUENCE [LARGE SCALE GENOMIC DNA]</scope>
    <source>
        <strain evidence="2">ATCC 49129</strain>
    </source>
</reference>
<keyword evidence="2" id="KW-1185">Reference proteome</keyword>
<dbReference type="STRING" id="190721.ACS15_4460"/>
<dbReference type="Proteomes" id="UP000078572">
    <property type="component" value="Chromosome 2"/>
</dbReference>
<dbReference type="RefSeq" id="WP_064807243.1">
    <property type="nucleotide sequence ID" value="NZ_CP016023.1"/>
</dbReference>
<evidence type="ECO:0000313" key="1">
    <source>
        <dbReference type="EMBL" id="ANJ75004.1"/>
    </source>
</evidence>
<dbReference type="OrthoDB" id="9947018at2"/>
<proteinExistence type="predicted"/>
<organism evidence="1 2">
    <name type="scientific">Ralstonia insidiosa</name>
    <dbReference type="NCBI Taxonomy" id="190721"/>
    <lineage>
        <taxon>Bacteria</taxon>
        <taxon>Pseudomonadati</taxon>
        <taxon>Pseudomonadota</taxon>
        <taxon>Betaproteobacteria</taxon>
        <taxon>Burkholderiales</taxon>
        <taxon>Burkholderiaceae</taxon>
        <taxon>Ralstonia</taxon>
    </lineage>
</organism>
<protein>
    <submittedName>
        <fullName evidence="1">Uncharacterized protein</fullName>
    </submittedName>
</protein>
<dbReference type="GeneID" id="61528499"/>
<dbReference type="AlphaFoldDB" id="A0A192A3P3"/>
<gene>
    <name evidence="1" type="ORF">A9Y76_20910</name>
</gene>
<name>A0A192A3P3_9RALS</name>
<sequence length="122" mass="12468">MRIVLLQIAYLCIALGFNALSAGLALAGSKPLAPTNLVAATGVFALYALTLWSGHAGFDTAYRAAMLCFVLVLGAGGVLAHLRRGPTQAYRSAVAWVAAILINGMGVVLNMAGALLGARAVL</sequence>
<accession>A0A192A3P3</accession>
<evidence type="ECO:0000313" key="2">
    <source>
        <dbReference type="Proteomes" id="UP000078572"/>
    </source>
</evidence>